<dbReference type="PROSITE" id="PS51257">
    <property type="entry name" value="PROKAR_LIPOPROTEIN"/>
    <property type="match status" value="1"/>
</dbReference>
<dbReference type="Proteomes" id="UP000183077">
    <property type="component" value="Unassembled WGS sequence"/>
</dbReference>
<sequence length="312" mass="35884">MKKIITLLGVCLFLAVGCKDNKEVGAENVNSMEQANMIIEYTNSVVDYMNDANSFINSRERDFQKLIELAESKKIRYSSDIPIDALFMNFRIGGTKDKDAKMTQPPTVLSTEEQEFFKEKVAFYKEQRDLLSGTAVTYIKYLKNEDYKDDNWAKAKEYAEKIEKAYNNCMDTRPLISAKIDEVTERAEEIILADSPIKDAIMTVKADLKSVQNLVNTFYIHDEEGGKKEELDKLYTELEANLEKHKGMYVDELTKENSLNSYVNFYSSVVNNLGDVRKVLRKVREGKKLNDSDFSFLTRVNNNAVSSYNRFI</sequence>
<evidence type="ECO:0008006" key="3">
    <source>
        <dbReference type="Google" id="ProtNLM"/>
    </source>
</evidence>
<gene>
    <name evidence="1" type="ORF">SAMN04488018_11830</name>
</gene>
<proteinExistence type="predicted"/>
<evidence type="ECO:0000313" key="2">
    <source>
        <dbReference type="Proteomes" id="UP000183077"/>
    </source>
</evidence>
<reference evidence="1 2" key="1">
    <citation type="submission" date="2016-10" db="EMBL/GenBank/DDBJ databases">
        <authorList>
            <person name="de Groot N.N."/>
        </authorList>
    </citation>
    <scope>NUCLEOTIDE SEQUENCE [LARGE SCALE GENOMIC DNA]</scope>
    <source>
        <strain evidence="1 2">DSM 23048</strain>
    </source>
</reference>
<dbReference type="GeneID" id="82258146"/>
<protein>
    <recommendedName>
        <fullName evidence="3">DUF3829 domain-containing protein</fullName>
    </recommendedName>
</protein>
<accession>A0A1H6X7H1</accession>
<name>A0A1H6X7H1_9FLAO</name>
<dbReference type="EMBL" id="FNYS01000018">
    <property type="protein sequence ID" value="SEJ23434.1"/>
    <property type="molecule type" value="Genomic_DNA"/>
</dbReference>
<dbReference type="Gene3D" id="1.20.120.930">
    <property type="entry name" value="Uncharacterised protein PF12889, N-terminal DUF3829"/>
    <property type="match status" value="1"/>
</dbReference>
<evidence type="ECO:0000313" key="1">
    <source>
        <dbReference type="EMBL" id="SEJ23434.1"/>
    </source>
</evidence>
<organism evidence="1 2">
    <name type="scientific">Myroides marinus</name>
    <dbReference type="NCBI Taxonomy" id="703342"/>
    <lineage>
        <taxon>Bacteria</taxon>
        <taxon>Pseudomonadati</taxon>
        <taxon>Bacteroidota</taxon>
        <taxon>Flavobacteriia</taxon>
        <taxon>Flavobacteriales</taxon>
        <taxon>Flavobacteriaceae</taxon>
        <taxon>Myroides</taxon>
    </lineage>
</organism>
<dbReference type="RefSeq" id="WP_063175494.1">
    <property type="nucleotide sequence ID" value="NZ_FNYS01000018.1"/>
</dbReference>
<dbReference type="AlphaFoldDB" id="A0A1H6X7H1"/>